<dbReference type="Proteomes" id="UP000319732">
    <property type="component" value="Unassembled WGS sequence"/>
</dbReference>
<gene>
    <name evidence="2" type="ORF">FKG94_28220</name>
</gene>
<name>A0A545SL45_9GAMM</name>
<proteinExistence type="predicted"/>
<evidence type="ECO:0000313" key="2">
    <source>
        <dbReference type="EMBL" id="TQV65688.1"/>
    </source>
</evidence>
<protein>
    <submittedName>
        <fullName evidence="2">Nuclear transport factor 2 family protein</fullName>
    </submittedName>
</protein>
<reference evidence="2 3" key="1">
    <citation type="submission" date="2019-06" db="EMBL/GenBank/DDBJ databases">
        <title>Whole genome sequence for Cellvibrionaceae sp. R142.</title>
        <authorList>
            <person name="Wang G."/>
        </authorList>
    </citation>
    <scope>NUCLEOTIDE SEQUENCE [LARGE SCALE GENOMIC DNA]</scope>
    <source>
        <strain evidence="2 3">R142</strain>
    </source>
</reference>
<evidence type="ECO:0000259" key="1">
    <source>
        <dbReference type="Pfam" id="PF14534"/>
    </source>
</evidence>
<dbReference type="OrthoDB" id="121974at2"/>
<accession>A0A545SL45</accession>
<dbReference type="InterPro" id="IPR032710">
    <property type="entry name" value="NTF2-like_dom_sf"/>
</dbReference>
<dbReference type="SUPFAM" id="SSF54427">
    <property type="entry name" value="NTF2-like"/>
    <property type="match status" value="1"/>
</dbReference>
<dbReference type="InterPro" id="IPR027843">
    <property type="entry name" value="DUF4440"/>
</dbReference>
<keyword evidence="3" id="KW-1185">Reference proteome</keyword>
<dbReference type="RefSeq" id="WP_142930298.1">
    <property type="nucleotide sequence ID" value="NZ_ML660131.1"/>
</dbReference>
<dbReference type="Gene3D" id="3.10.450.50">
    <property type="match status" value="1"/>
</dbReference>
<dbReference type="EMBL" id="VHSG01000056">
    <property type="protein sequence ID" value="TQV65688.1"/>
    <property type="molecule type" value="Genomic_DNA"/>
</dbReference>
<feature type="domain" description="DUF4440" evidence="1">
    <location>
        <begin position="4"/>
        <end position="90"/>
    </location>
</feature>
<evidence type="ECO:0000313" key="3">
    <source>
        <dbReference type="Proteomes" id="UP000319732"/>
    </source>
</evidence>
<sequence length="105" mass="11994">MNMLRKLLHPDFIEIGYSGSTYDYAAIISELSQETRPNYTVWSQDFECHDLSPGAKLLVYKSAHLHPNGSFTRHAKRASVWINIPDDWQIKYHQATPIAGFTVNA</sequence>
<dbReference type="AlphaFoldDB" id="A0A545SL45"/>
<comment type="caution">
    <text evidence="2">The sequence shown here is derived from an EMBL/GenBank/DDBJ whole genome shotgun (WGS) entry which is preliminary data.</text>
</comment>
<organism evidence="2 3">
    <name type="scientific">Exilibacterium tricleocarpae</name>
    <dbReference type="NCBI Taxonomy" id="2591008"/>
    <lineage>
        <taxon>Bacteria</taxon>
        <taxon>Pseudomonadati</taxon>
        <taxon>Pseudomonadota</taxon>
        <taxon>Gammaproteobacteria</taxon>
        <taxon>Cellvibrionales</taxon>
        <taxon>Cellvibrionaceae</taxon>
        <taxon>Exilibacterium</taxon>
    </lineage>
</organism>
<dbReference type="Pfam" id="PF14534">
    <property type="entry name" value="DUF4440"/>
    <property type="match status" value="1"/>
</dbReference>